<feature type="compositionally biased region" description="Acidic residues" evidence="1">
    <location>
        <begin position="69"/>
        <end position="87"/>
    </location>
</feature>
<protein>
    <submittedName>
        <fullName evidence="2">Uncharacterized protein</fullName>
    </submittedName>
</protein>
<dbReference type="OrthoDB" id="2692241at2759"/>
<reference evidence="2" key="1">
    <citation type="journal article" date="2020" name="New Phytol.">
        <title>Comparative genomics reveals dynamic genome evolution in host specialist ectomycorrhizal fungi.</title>
        <authorList>
            <person name="Lofgren L.A."/>
            <person name="Nguyen N.H."/>
            <person name="Vilgalys R."/>
            <person name="Ruytinx J."/>
            <person name="Liao H.L."/>
            <person name="Branco S."/>
            <person name="Kuo A."/>
            <person name="LaButti K."/>
            <person name="Lipzen A."/>
            <person name="Andreopoulos W."/>
            <person name="Pangilinan J."/>
            <person name="Riley R."/>
            <person name="Hundley H."/>
            <person name="Na H."/>
            <person name="Barry K."/>
            <person name="Grigoriev I.V."/>
            <person name="Stajich J.E."/>
            <person name="Kennedy P.G."/>
        </authorList>
    </citation>
    <scope>NUCLEOTIDE SEQUENCE</scope>
    <source>
        <strain evidence="2">MN1</strain>
    </source>
</reference>
<gene>
    <name evidence="2" type="ORF">BJ212DRAFT_1490863</name>
</gene>
<proteinExistence type="predicted"/>
<dbReference type="GeneID" id="64635491"/>
<evidence type="ECO:0000256" key="1">
    <source>
        <dbReference type="SAM" id="MobiDB-lite"/>
    </source>
</evidence>
<accession>A0A9P7AMZ3</accession>
<comment type="caution">
    <text evidence="2">The sequence shown here is derived from an EMBL/GenBank/DDBJ whole genome shotgun (WGS) entry which is preliminary data.</text>
</comment>
<dbReference type="EMBL" id="JABBWG010000554">
    <property type="protein sequence ID" value="KAG1791792.1"/>
    <property type="molecule type" value="Genomic_DNA"/>
</dbReference>
<feature type="compositionally biased region" description="Acidic residues" evidence="1">
    <location>
        <begin position="100"/>
        <end position="147"/>
    </location>
</feature>
<organism evidence="2 3">
    <name type="scientific">Suillus subaureus</name>
    <dbReference type="NCBI Taxonomy" id="48587"/>
    <lineage>
        <taxon>Eukaryota</taxon>
        <taxon>Fungi</taxon>
        <taxon>Dikarya</taxon>
        <taxon>Basidiomycota</taxon>
        <taxon>Agaricomycotina</taxon>
        <taxon>Agaricomycetes</taxon>
        <taxon>Agaricomycetidae</taxon>
        <taxon>Boletales</taxon>
        <taxon>Suillineae</taxon>
        <taxon>Suillaceae</taxon>
        <taxon>Suillus</taxon>
    </lineage>
</organism>
<name>A0A9P7AMZ3_9AGAM</name>
<dbReference type="Proteomes" id="UP000807769">
    <property type="component" value="Unassembled WGS sequence"/>
</dbReference>
<dbReference type="RefSeq" id="XP_041184865.1">
    <property type="nucleotide sequence ID" value="XM_041341475.1"/>
</dbReference>
<sequence>MFDIQGLPMNEDINSESGNDCEDTLADADMCSISSSSEEHMDCTGSQSESDNELEEAENLQSATHEFDTDLIDGDKELDEEADDDKDVLDNKHSEFGYGDLEEQLLLDDSPDSEEGSQDELDDAVLGAEDGEGATDTEEDYGDYAEH</sequence>
<feature type="region of interest" description="Disordered" evidence="1">
    <location>
        <begin position="1"/>
        <end position="147"/>
    </location>
</feature>
<evidence type="ECO:0000313" key="2">
    <source>
        <dbReference type="EMBL" id="KAG1791792.1"/>
    </source>
</evidence>
<dbReference type="AlphaFoldDB" id="A0A9P7AMZ3"/>
<evidence type="ECO:0000313" key="3">
    <source>
        <dbReference type="Proteomes" id="UP000807769"/>
    </source>
</evidence>
<keyword evidence="3" id="KW-1185">Reference proteome</keyword>